<sequence length="32" mass="3927">MLFVLTFRNLLHFSIIVHVALQSYIRRHLEKM</sequence>
<gene>
    <name evidence="1" type="ORF">SMTD_LOCUS8887</name>
</gene>
<dbReference type="AlphaFoldDB" id="A0A3P8HUU0"/>
<dbReference type="EMBL" id="UZAL01029263">
    <property type="protein sequence ID" value="VDP47016.1"/>
    <property type="molecule type" value="Genomic_DNA"/>
</dbReference>
<dbReference type="Proteomes" id="UP000269396">
    <property type="component" value="Unassembled WGS sequence"/>
</dbReference>
<keyword evidence="2" id="KW-1185">Reference proteome</keyword>
<evidence type="ECO:0000313" key="2">
    <source>
        <dbReference type="Proteomes" id="UP000269396"/>
    </source>
</evidence>
<reference evidence="1 2" key="1">
    <citation type="submission" date="2018-11" db="EMBL/GenBank/DDBJ databases">
        <authorList>
            <consortium name="Pathogen Informatics"/>
        </authorList>
    </citation>
    <scope>NUCLEOTIDE SEQUENCE [LARGE SCALE GENOMIC DNA]</scope>
    <source>
        <strain>Denwood</strain>
        <strain evidence="2">Zambia</strain>
    </source>
</reference>
<organism evidence="1 2">
    <name type="scientific">Schistosoma mattheei</name>
    <dbReference type="NCBI Taxonomy" id="31246"/>
    <lineage>
        <taxon>Eukaryota</taxon>
        <taxon>Metazoa</taxon>
        <taxon>Spiralia</taxon>
        <taxon>Lophotrochozoa</taxon>
        <taxon>Platyhelminthes</taxon>
        <taxon>Trematoda</taxon>
        <taxon>Digenea</taxon>
        <taxon>Strigeidida</taxon>
        <taxon>Schistosomatoidea</taxon>
        <taxon>Schistosomatidae</taxon>
        <taxon>Schistosoma</taxon>
    </lineage>
</organism>
<evidence type="ECO:0000313" key="1">
    <source>
        <dbReference type="EMBL" id="VDP47016.1"/>
    </source>
</evidence>
<name>A0A3P8HUU0_9TREM</name>
<proteinExistence type="predicted"/>
<protein>
    <submittedName>
        <fullName evidence="1">Uncharacterized protein</fullName>
    </submittedName>
</protein>
<accession>A0A3P8HUU0</accession>